<evidence type="ECO:0000313" key="9">
    <source>
        <dbReference type="Proteomes" id="UP000617634"/>
    </source>
</evidence>
<evidence type="ECO:0000256" key="2">
    <source>
        <dbReference type="ARBA" id="ARBA00022729"/>
    </source>
</evidence>
<keyword evidence="4 6" id="KW-0326">Glycosidase</keyword>
<dbReference type="GO" id="GO:0004553">
    <property type="term" value="F:hydrolase activity, hydrolyzing O-glycosyl compounds"/>
    <property type="evidence" value="ECO:0007669"/>
    <property type="project" value="InterPro"/>
</dbReference>
<dbReference type="GO" id="GO:0005975">
    <property type="term" value="P:carbohydrate metabolic process"/>
    <property type="evidence" value="ECO:0007669"/>
    <property type="project" value="InterPro"/>
</dbReference>
<reference evidence="8" key="1">
    <citation type="submission" date="2020-11" db="EMBL/GenBank/DDBJ databases">
        <title>Novosphingobium aureum sp. nov., a marine bacterium isolated from sediment of a salt flat.</title>
        <authorList>
            <person name="Yoo Y."/>
            <person name="Kim J.-J."/>
        </authorList>
    </citation>
    <scope>NUCLEOTIDE SEQUENCE</scope>
    <source>
        <strain evidence="8">YJ-S2-02</strain>
    </source>
</reference>
<feature type="signal peptide" evidence="7">
    <location>
        <begin position="1"/>
        <end position="23"/>
    </location>
</feature>
<dbReference type="PANTHER" id="PTHR43817:SF1">
    <property type="entry name" value="HYDROLASE, FAMILY 43, PUTATIVE (AFU_ORTHOLOGUE AFUA_3G01660)-RELATED"/>
    <property type="match status" value="1"/>
</dbReference>
<evidence type="ECO:0000256" key="4">
    <source>
        <dbReference type="ARBA" id="ARBA00023295"/>
    </source>
</evidence>
<proteinExistence type="inferred from homology"/>
<feature type="site" description="Important for catalytic activity, responsible for pKa modulation of the active site Glu and correct orientation of both the proton donor and substrate" evidence="5">
    <location>
        <position position="169"/>
    </location>
</feature>
<accession>A0A931MLJ7</accession>
<evidence type="ECO:0000256" key="1">
    <source>
        <dbReference type="ARBA" id="ARBA00009865"/>
    </source>
</evidence>
<comment type="caution">
    <text evidence="8">The sequence shown here is derived from an EMBL/GenBank/DDBJ whole genome shotgun (WGS) entry which is preliminary data.</text>
</comment>
<gene>
    <name evidence="8" type="ORF">I5E68_14375</name>
</gene>
<evidence type="ECO:0000256" key="3">
    <source>
        <dbReference type="ARBA" id="ARBA00022801"/>
    </source>
</evidence>
<keyword evidence="9" id="KW-1185">Reference proteome</keyword>
<dbReference type="EMBL" id="JADZGI010000002">
    <property type="protein sequence ID" value="MBH0114127.1"/>
    <property type="molecule type" value="Genomic_DNA"/>
</dbReference>
<dbReference type="Proteomes" id="UP000617634">
    <property type="component" value="Unassembled WGS sequence"/>
</dbReference>
<dbReference type="InterPro" id="IPR006311">
    <property type="entry name" value="TAT_signal"/>
</dbReference>
<dbReference type="Pfam" id="PF04616">
    <property type="entry name" value="Glyco_hydro_43"/>
    <property type="match status" value="1"/>
</dbReference>
<evidence type="ECO:0000313" key="8">
    <source>
        <dbReference type="EMBL" id="MBH0114127.1"/>
    </source>
</evidence>
<dbReference type="PROSITE" id="PS51318">
    <property type="entry name" value="TAT"/>
    <property type="match status" value="1"/>
</dbReference>
<evidence type="ECO:0000256" key="6">
    <source>
        <dbReference type="RuleBase" id="RU361187"/>
    </source>
</evidence>
<dbReference type="PANTHER" id="PTHR43817">
    <property type="entry name" value="GLYCOSYL HYDROLASE"/>
    <property type="match status" value="1"/>
</dbReference>
<sequence>MNFTVSRRTFAAGAALLPMACTSAGRSVMGPASAVAAVPGPVNPLVKNRADAQVFLNDDGYYYMTGSVPEYDRLVLRRAKTIAGLATAEERVLWRHEESGPLSGFIWAPEMSRIDGKWYVHFAAGPSGGGEDVFRIRTYAVACDGPDPMTGNWTTLGEFKAPWDSFNLDSKVFIHRGIRYFTWAQREPGIETNSNLYIAKMTGPLTVGPATRLSVPTLDWEIRGFKVNEGAAVIENAGKLFMTYSASATDDRYCLGLLSIDAEADLLDAANWTKSQVPVFQTCIETSVYGPGHNDFTVDEQGRPMLVYHGRDYKEIEGDPLFNPDRHTRVQRLYFAADGTPDFGVPVGNGPLPERYYSPATGGAFLAHEGDKLVCGSLPLPQTQIRAWPMEDGSVRLSPILTRDKCIVAGADGALGLAPLTEAGLAGGADRFRRVAVRGGVRIESVSRPGMAIAATGAVPGLVSSSDPRCIWATD</sequence>
<organism evidence="8 9">
    <name type="scientific">Novosphingobium aureum</name>
    <dbReference type="NCBI Taxonomy" id="2792964"/>
    <lineage>
        <taxon>Bacteria</taxon>
        <taxon>Pseudomonadati</taxon>
        <taxon>Pseudomonadota</taxon>
        <taxon>Alphaproteobacteria</taxon>
        <taxon>Sphingomonadales</taxon>
        <taxon>Sphingomonadaceae</taxon>
        <taxon>Novosphingobium</taxon>
    </lineage>
</organism>
<dbReference type="AlphaFoldDB" id="A0A931MLJ7"/>
<keyword evidence="3 6" id="KW-0378">Hydrolase</keyword>
<name>A0A931MLJ7_9SPHN</name>
<protein>
    <submittedName>
        <fullName evidence="8">Family 43 glycosylhydrolase</fullName>
    </submittedName>
</protein>
<feature type="chain" id="PRO_5036773390" evidence="7">
    <location>
        <begin position="24"/>
        <end position="475"/>
    </location>
</feature>
<evidence type="ECO:0000256" key="7">
    <source>
        <dbReference type="SAM" id="SignalP"/>
    </source>
</evidence>
<evidence type="ECO:0000256" key="5">
    <source>
        <dbReference type="PIRSR" id="PIRSR606710-2"/>
    </source>
</evidence>
<dbReference type="Gene3D" id="2.115.10.20">
    <property type="entry name" value="Glycosyl hydrolase domain, family 43"/>
    <property type="match status" value="1"/>
</dbReference>
<dbReference type="RefSeq" id="WP_197165191.1">
    <property type="nucleotide sequence ID" value="NZ_JADZGI010000002.1"/>
</dbReference>
<keyword evidence="2 7" id="KW-0732">Signal</keyword>
<dbReference type="SUPFAM" id="SSF75005">
    <property type="entry name" value="Arabinanase/levansucrase/invertase"/>
    <property type="match status" value="1"/>
</dbReference>
<comment type="similarity">
    <text evidence="1 6">Belongs to the glycosyl hydrolase 43 family.</text>
</comment>
<dbReference type="InterPro" id="IPR006710">
    <property type="entry name" value="Glyco_hydro_43"/>
</dbReference>
<dbReference type="InterPro" id="IPR023296">
    <property type="entry name" value="Glyco_hydro_beta-prop_sf"/>
</dbReference>